<keyword evidence="4 6" id="KW-0378">Hydrolase</keyword>
<reference evidence="8" key="1">
    <citation type="journal article" date="2021" name="PeerJ">
        <title>Extensive microbial diversity within the chicken gut microbiome revealed by metagenomics and culture.</title>
        <authorList>
            <person name="Gilroy R."/>
            <person name="Ravi A."/>
            <person name="Getino M."/>
            <person name="Pursley I."/>
            <person name="Horton D.L."/>
            <person name="Alikhan N.F."/>
            <person name="Baker D."/>
            <person name="Gharbi K."/>
            <person name="Hall N."/>
            <person name="Watson M."/>
            <person name="Adriaenssens E.M."/>
            <person name="Foster-Nyarko E."/>
            <person name="Jarju S."/>
            <person name="Secka A."/>
            <person name="Antonio M."/>
            <person name="Oren A."/>
            <person name="Chaudhuri R.R."/>
            <person name="La Ragione R."/>
            <person name="Hildebrand F."/>
            <person name="Pallen M.J."/>
        </authorList>
    </citation>
    <scope>NUCLEOTIDE SEQUENCE</scope>
    <source>
        <strain evidence="8">ChiHecec2B26-446</strain>
    </source>
</reference>
<evidence type="ECO:0000313" key="9">
    <source>
        <dbReference type="Proteomes" id="UP000886752"/>
    </source>
</evidence>
<evidence type="ECO:0000256" key="3">
    <source>
        <dbReference type="ARBA" id="ARBA00022759"/>
    </source>
</evidence>
<accession>A0A9D1PWW4</accession>
<organism evidence="8 9">
    <name type="scientific">Candidatus Desulfovibrio intestinipullorum</name>
    <dbReference type="NCBI Taxonomy" id="2838536"/>
    <lineage>
        <taxon>Bacteria</taxon>
        <taxon>Pseudomonadati</taxon>
        <taxon>Thermodesulfobacteriota</taxon>
        <taxon>Desulfovibrionia</taxon>
        <taxon>Desulfovibrionales</taxon>
        <taxon>Desulfovibrionaceae</taxon>
        <taxon>Desulfovibrio</taxon>
    </lineage>
</organism>
<proteinExistence type="inferred from homology"/>
<dbReference type="GO" id="GO:0000049">
    <property type="term" value="F:tRNA binding"/>
    <property type="evidence" value="ECO:0007669"/>
    <property type="project" value="UniProtKB-UniRule"/>
</dbReference>
<dbReference type="Gene3D" id="3.30.230.10">
    <property type="match status" value="1"/>
</dbReference>
<dbReference type="GO" id="GO:0030677">
    <property type="term" value="C:ribonuclease P complex"/>
    <property type="evidence" value="ECO:0007669"/>
    <property type="project" value="TreeGrafter"/>
</dbReference>
<sequence>MQGTFGLSLPKESLIRTSAEYALCYAQGRRMHTRHFLLFVAPPAEGDEGVRLGTAVSRKTGHAVVRNRIKRVLRECFRLHLRRLPVSARIVVVAKRQAGSAALRLDDVTLELTDALNRYFHLS</sequence>
<dbReference type="Proteomes" id="UP000886752">
    <property type="component" value="Unassembled WGS sequence"/>
</dbReference>
<protein>
    <recommendedName>
        <fullName evidence="6 7">Ribonuclease P protein component</fullName>
        <shortName evidence="6">RNase P protein</shortName>
        <shortName evidence="6">RNaseP protein</shortName>
        <ecNumber evidence="6 7">3.1.26.5</ecNumber>
    </recommendedName>
    <alternativeName>
        <fullName evidence="6">Protein C5</fullName>
    </alternativeName>
</protein>
<reference evidence="8" key="2">
    <citation type="submission" date="2021-04" db="EMBL/GenBank/DDBJ databases">
        <authorList>
            <person name="Gilroy R."/>
        </authorList>
    </citation>
    <scope>NUCLEOTIDE SEQUENCE</scope>
    <source>
        <strain evidence="8">ChiHecec2B26-446</strain>
    </source>
</reference>
<evidence type="ECO:0000256" key="7">
    <source>
        <dbReference type="NCBIfam" id="TIGR00188"/>
    </source>
</evidence>
<evidence type="ECO:0000256" key="2">
    <source>
        <dbReference type="ARBA" id="ARBA00022722"/>
    </source>
</evidence>
<comment type="caution">
    <text evidence="8">The sequence shown here is derived from an EMBL/GenBank/DDBJ whole genome shotgun (WGS) entry which is preliminary data.</text>
</comment>
<gene>
    <name evidence="6 8" type="primary">rnpA</name>
    <name evidence="8" type="ORF">H9894_06465</name>
</gene>
<dbReference type="Pfam" id="PF00825">
    <property type="entry name" value="Ribonuclease_P"/>
    <property type="match status" value="1"/>
</dbReference>
<dbReference type="GO" id="GO:0042781">
    <property type="term" value="F:3'-tRNA processing endoribonuclease activity"/>
    <property type="evidence" value="ECO:0007669"/>
    <property type="project" value="TreeGrafter"/>
</dbReference>
<dbReference type="EMBL" id="DXHV01000062">
    <property type="protein sequence ID" value="HIW00818.1"/>
    <property type="molecule type" value="Genomic_DNA"/>
</dbReference>
<dbReference type="PANTHER" id="PTHR33992">
    <property type="entry name" value="RIBONUCLEASE P PROTEIN COMPONENT"/>
    <property type="match status" value="1"/>
</dbReference>
<evidence type="ECO:0000256" key="6">
    <source>
        <dbReference type="HAMAP-Rule" id="MF_00227"/>
    </source>
</evidence>
<comment type="subunit">
    <text evidence="6">Consists of a catalytic RNA component (M1 or rnpB) and a protein subunit.</text>
</comment>
<keyword evidence="3 6" id="KW-0255">Endonuclease</keyword>
<dbReference type="InterPro" id="IPR020568">
    <property type="entry name" value="Ribosomal_Su5_D2-typ_SF"/>
</dbReference>
<dbReference type="AlphaFoldDB" id="A0A9D1PWW4"/>
<dbReference type="InterPro" id="IPR014721">
    <property type="entry name" value="Ribsml_uS5_D2-typ_fold_subgr"/>
</dbReference>
<keyword evidence="1 6" id="KW-0819">tRNA processing</keyword>
<comment type="catalytic activity">
    <reaction evidence="6">
        <text>Endonucleolytic cleavage of RNA, removing 5'-extranucleotides from tRNA precursor.</text>
        <dbReference type="EC" id="3.1.26.5"/>
    </reaction>
</comment>
<evidence type="ECO:0000256" key="4">
    <source>
        <dbReference type="ARBA" id="ARBA00022801"/>
    </source>
</evidence>
<dbReference type="SUPFAM" id="SSF54211">
    <property type="entry name" value="Ribosomal protein S5 domain 2-like"/>
    <property type="match status" value="1"/>
</dbReference>
<keyword evidence="2 6" id="KW-0540">Nuclease</keyword>
<dbReference type="NCBIfam" id="TIGR00188">
    <property type="entry name" value="rnpA"/>
    <property type="match status" value="1"/>
</dbReference>
<name>A0A9D1PWW4_9BACT</name>
<evidence type="ECO:0000256" key="5">
    <source>
        <dbReference type="ARBA" id="ARBA00022884"/>
    </source>
</evidence>
<evidence type="ECO:0000313" key="8">
    <source>
        <dbReference type="EMBL" id="HIW00818.1"/>
    </source>
</evidence>
<dbReference type="GO" id="GO:0004526">
    <property type="term" value="F:ribonuclease P activity"/>
    <property type="evidence" value="ECO:0007669"/>
    <property type="project" value="UniProtKB-UniRule"/>
</dbReference>
<dbReference type="PANTHER" id="PTHR33992:SF1">
    <property type="entry name" value="RIBONUCLEASE P PROTEIN COMPONENT"/>
    <property type="match status" value="1"/>
</dbReference>
<comment type="function">
    <text evidence="6">RNaseP catalyzes the removal of the 5'-leader sequence from pre-tRNA to produce the mature 5'-terminus. It can also cleave other RNA substrates such as 4.5S RNA. The protein component plays an auxiliary but essential role in vivo by binding to the 5'-leader sequence and broadening the substrate specificity of the ribozyme.</text>
</comment>
<evidence type="ECO:0000256" key="1">
    <source>
        <dbReference type="ARBA" id="ARBA00022694"/>
    </source>
</evidence>
<dbReference type="HAMAP" id="MF_00227">
    <property type="entry name" value="RNase_P"/>
    <property type="match status" value="1"/>
</dbReference>
<dbReference type="EC" id="3.1.26.5" evidence="6 7"/>
<dbReference type="GO" id="GO:0001682">
    <property type="term" value="P:tRNA 5'-leader removal"/>
    <property type="evidence" value="ECO:0007669"/>
    <property type="project" value="UniProtKB-UniRule"/>
</dbReference>
<keyword evidence="5 6" id="KW-0694">RNA-binding</keyword>
<comment type="similarity">
    <text evidence="6">Belongs to the RnpA family.</text>
</comment>
<dbReference type="InterPro" id="IPR000100">
    <property type="entry name" value="RNase_P"/>
</dbReference>